<dbReference type="RefSeq" id="XP_053586688.1">
    <property type="nucleotide sequence ID" value="XM_053727111.1"/>
</dbReference>
<dbReference type="CTD" id="78774790"/>
<accession>A0A6A5GZZ9</accession>
<dbReference type="Proteomes" id="UP000483820">
    <property type="component" value="Chromosome III"/>
</dbReference>
<feature type="domain" description="DUF38" evidence="1">
    <location>
        <begin position="156"/>
        <end position="295"/>
    </location>
</feature>
<proteinExistence type="predicted"/>
<name>A0A6A5GZZ9_CAERE</name>
<organism evidence="2 3">
    <name type="scientific">Caenorhabditis remanei</name>
    <name type="common">Caenorhabditis vulgaris</name>
    <dbReference type="NCBI Taxonomy" id="31234"/>
    <lineage>
        <taxon>Eukaryota</taxon>
        <taxon>Metazoa</taxon>
        <taxon>Ecdysozoa</taxon>
        <taxon>Nematoda</taxon>
        <taxon>Chromadorea</taxon>
        <taxon>Rhabditida</taxon>
        <taxon>Rhabditina</taxon>
        <taxon>Rhabditomorpha</taxon>
        <taxon>Rhabditoidea</taxon>
        <taxon>Rhabditidae</taxon>
        <taxon>Peloderinae</taxon>
        <taxon>Caenorhabditis</taxon>
    </lineage>
</organism>
<dbReference type="PANTHER" id="PTHR23015">
    <property type="entry name" value="UNCHARACTERIZED C.ELEGANS PROTEIN"/>
    <property type="match status" value="1"/>
</dbReference>
<dbReference type="AlphaFoldDB" id="A0A6A5GZZ9"/>
<evidence type="ECO:0000313" key="2">
    <source>
        <dbReference type="EMBL" id="KAF1760657.1"/>
    </source>
</evidence>
<comment type="caution">
    <text evidence="2">The sequence shown here is derived from an EMBL/GenBank/DDBJ whole genome shotgun (WGS) entry which is preliminary data.</text>
</comment>
<dbReference type="PANTHER" id="PTHR23015:SF4">
    <property type="entry name" value="DUF38 DOMAIN-CONTAINING PROTEIN-RELATED"/>
    <property type="match status" value="1"/>
</dbReference>
<dbReference type="EMBL" id="WUAV01000003">
    <property type="protein sequence ID" value="KAF1760657.1"/>
    <property type="molecule type" value="Genomic_DNA"/>
</dbReference>
<sequence length="347" mass="40654">MSKPTDLENAFEQLSIGKYENKRDQLSLSKRVSVLVDTRPKCYNAITFSCRRDHILIEFRDRRESSKNVVYAGADWNSEVVFSNVDCVSKYEPEKKVEISVKRQCKLIKSEDYEKMAFDDLAIAVKTPKMTVGCFTFEYCAEKMPREIHDVESSKRCYEKMRVLLSSFDHKLSVRKLKLVVEGPDDVMAILPHMMPVFLREITIKAEKSSEIWLDQEKINRIVNSEQWMKAITLLRTQNIFAFFPMENLMNFERLHIKECFVDTELLLKLRELFSKSANLFKCYIESRDKFDAEVLAAYVGEPAPSTKWSSNVRRYQLPDTEKILKFQFHGDTISIRRYPNDIILSI</sequence>
<dbReference type="GeneID" id="78774790"/>
<evidence type="ECO:0000259" key="1">
    <source>
        <dbReference type="Pfam" id="PF01827"/>
    </source>
</evidence>
<dbReference type="Pfam" id="PF01827">
    <property type="entry name" value="FTH"/>
    <property type="match status" value="1"/>
</dbReference>
<dbReference type="GO" id="GO:0045087">
    <property type="term" value="P:innate immune response"/>
    <property type="evidence" value="ECO:0007669"/>
    <property type="project" value="TreeGrafter"/>
</dbReference>
<dbReference type="KEGG" id="crq:GCK72_008906"/>
<reference evidence="2 3" key="1">
    <citation type="submission" date="2019-12" db="EMBL/GenBank/DDBJ databases">
        <title>Chromosome-level assembly of the Caenorhabditis remanei genome.</title>
        <authorList>
            <person name="Teterina A.A."/>
            <person name="Willis J.H."/>
            <person name="Phillips P.C."/>
        </authorList>
    </citation>
    <scope>NUCLEOTIDE SEQUENCE [LARGE SCALE GENOMIC DNA]</scope>
    <source>
        <strain evidence="2 3">PX506</strain>
        <tissue evidence="2">Whole organism</tissue>
    </source>
</reference>
<evidence type="ECO:0000313" key="3">
    <source>
        <dbReference type="Proteomes" id="UP000483820"/>
    </source>
</evidence>
<gene>
    <name evidence="2" type="ORF">GCK72_008906</name>
</gene>
<dbReference type="InterPro" id="IPR040161">
    <property type="entry name" value="FB224"/>
</dbReference>
<dbReference type="InterPro" id="IPR002900">
    <property type="entry name" value="DUF38/FTH_CAE_spp"/>
</dbReference>
<protein>
    <recommendedName>
        <fullName evidence="1">DUF38 domain-containing protein</fullName>
    </recommendedName>
</protein>